<comment type="caution">
    <text evidence="1">The sequence shown here is derived from an EMBL/GenBank/DDBJ whole genome shotgun (WGS) entry which is preliminary data.</text>
</comment>
<accession>A0AAD5BYL0</accession>
<feature type="non-terminal residue" evidence="1">
    <location>
        <position position="110"/>
    </location>
</feature>
<dbReference type="Proteomes" id="UP001206925">
    <property type="component" value="Unassembled WGS sequence"/>
</dbReference>
<dbReference type="EMBL" id="JAMZMK010010399">
    <property type="protein sequence ID" value="KAI7731730.1"/>
    <property type="molecule type" value="Genomic_DNA"/>
</dbReference>
<protein>
    <submittedName>
        <fullName evidence="1">Uncharacterized protein</fullName>
    </submittedName>
</protein>
<evidence type="ECO:0000313" key="2">
    <source>
        <dbReference type="Proteomes" id="UP001206925"/>
    </source>
</evidence>
<gene>
    <name evidence="1" type="ORF">M8C21_025263</name>
</gene>
<proteinExistence type="predicted"/>
<reference evidence="1" key="1">
    <citation type="submission" date="2022-06" db="EMBL/GenBank/DDBJ databases">
        <title>Uncovering the hologenomic basis of an extraordinary plant invasion.</title>
        <authorList>
            <person name="Bieker V.C."/>
            <person name="Martin M.D."/>
            <person name="Gilbert T."/>
            <person name="Hodgins K."/>
            <person name="Battlay P."/>
            <person name="Petersen B."/>
            <person name="Wilson J."/>
        </authorList>
    </citation>
    <scope>NUCLEOTIDE SEQUENCE</scope>
    <source>
        <strain evidence="1">AA19_3_7</strain>
        <tissue evidence="1">Leaf</tissue>
    </source>
</reference>
<name>A0AAD5BYL0_AMBAR</name>
<dbReference type="AlphaFoldDB" id="A0AAD5BYL0"/>
<keyword evidence="2" id="KW-1185">Reference proteome</keyword>
<sequence>VVPTGEAQNSVPLGGDEPELKEGILKLKKEPNVDEQKIPTTNFDDYQNYEYPATLMYFNPNIEEAMLMLWFDDANDLIIQPMKVITFEDQDRDILVENYVAPSLRTVRFY</sequence>
<evidence type="ECO:0000313" key="1">
    <source>
        <dbReference type="EMBL" id="KAI7731730.1"/>
    </source>
</evidence>
<organism evidence="1 2">
    <name type="scientific">Ambrosia artemisiifolia</name>
    <name type="common">Common ragweed</name>
    <dbReference type="NCBI Taxonomy" id="4212"/>
    <lineage>
        <taxon>Eukaryota</taxon>
        <taxon>Viridiplantae</taxon>
        <taxon>Streptophyta</taxon>
        <taxon>Embryophyta</taxon>
        <taxon>Tracheophyta</taxon>
        <taxon>Spermatophyta</taxon>
        <taxon>Magnoliopsida</taxon>
        <taxon>eudicotyledons</taxon>
        <taxon>Gunneridae</taxon>
        <taxon>Pentapetalae</taxon>
        <taxon>asterids</taxon>
        <taxon>campanulids</taxon>
        <taxon>Asterales</taxon>
        <taxon>Asteraceae</taxon>
        <taxon>Asteroideae</taxon>
        <taxon>Heliantheae alliance</taxon>
        <taxon>Heliantheae</taxon>
        <taxon>Ambrosia</taxon>
    </lineage>
</organism>